<dbReference type="Proteomes" id="UP000308730">
    <property type="component" value="Unassembled WGS sequence"/>
</dbReference>
<dbReference type="InterPro" id="IPR052742">
    <property type="entry name" value="Mito_N-acetyltransferase"/>
</dbReference>
<dbReference type="InterPro" id="IPR016181">
    <property type="entry name" value="Acyl_CoA_acyltransferase"/>
</dbReference>
<comment type="caution">
    <text evidence="2">The sequence shown here is derived from an EMBL/GenBank/DDBJ whole genome shotgun (WGS) entry which is preliminary data.</text>
</comment>
<dbReference type="PANTHER" id="PTHR43138">
    <property type="entry name" value="ACETYLTRANSFERASE, GNAT FAMILY"/>
    <property type="match status" value="1"/>
</dbReference>
<gene>
    <name evidence="2" type="ORF">EUX98_g9607</name>
</gene>
<dbReference type="Gene3D" id="3.40.630.30">
    <property type="match status" value="1"/>
</dbReference>
<dbReference type="SUPFAM" id="SSF55729">
    <property type="entry name" value="Acyl-CoA N-acyltransferases (Nat)"/>
    <property type="match status" value="1"/>
</dbReference>
<dbReference type="PANTHER" id="PTHR43138:SF1">
    <property type="entry name" value="N-ACETYLTRANSFERASE ACA1"/>
    <property type="match status" value="1"/>
</dbReference>
<evidence type="ECO:0000313" key="2">
    <source>
        <dbReference type="EMBL" id="THH14475.1"/>
    </source>
</evidence>
<protein>
    <recommendedName>
        <fullName evidence="1">N-acetyltransferase domain-containing protein</fullName>
    </recommendedName>
</protein>
<dbReference type="Pfam" id="PF00583">
    <property type="entry name" value="Acetyltransf_1"/>
    <property type="match status" value="1"/>
</dbReference>
<accession>A0A4S4LQU4</accession>
<dbReference type="InterPro" id="IPR000182">
    <property type="entry name" value="GNAT_dom"/>
</dbReference>
<dbReference type="EMBL" id="SGPM01000932">
    <property type="protein sequence ID" value="THH14475.1"/>
    <property type="molecule type" value="Genomic_DNA"/>
</dbReference>
<feature type="domain" description="N-acetyltransferase" evidence="1">
    <location>
        <begin position="38"/>
        <end position="193"/>
    </location>
</feature>
<dbReference type="GO" id="GO:0005634">
    <property type="term" value="C:nucleus"/>
    <property type="evidence" value="ECO:0007669"/>
    <property type="project" value="TreeGrafter"/>
</dbReference>
<keyword evidence="3" id="KW-1185">Reference proteome</keyword>
<dbReference type="PROSITE" id="PS51186">
    <property type="entry name" value="GNAT"/>
    <property type="match status" value="1"/>
</dbReference>
<dbReference type="GO" id="GO:0016747">
    <property type="term" value="F:acyltransferase activity, transferring groups other than amino-acyl groups"/>
    <property type="evidence" value="ECO:0007669"/>
    <property type="project" value="InterPro"/>
</dbReference>
<sequence>MLPGLVHYLHACFAEELGRGMTYPQEIRENQVYTQEMFEQYYFAADVVVAIVGQDAARAQTKSDGESVSYLDIEVSRDGRTWKECVAGCYYVKPNYPGRSSHICNAGFLVPYTQRARGFGALLARSYLYYAPRLGYESSVFNLVYANNTASVKLWEALGFTKAGLIPRAGRLRKADGSGEEFVDAWVFYKRFESLEDKV</sequence>
<dbReference type="OrthoDB" id="10264707at2759"/>
<proteinExistence type="predicted"/>
<evidence type="ECO:0000313" key="3">
    <source>
        <dbReference type="Proteomes" id="UP000308730"/>
    </source>
</evidence>
<reference evidence="2 3" key="1">
    <citation type="submission" date="2019-02" db="EMBL/GenBank/DDBJ databases">
        <title>Genome sequencing of the rare red list fungi Antrodiella citrinella (Flaviporus citrinellus).</title>
        <authorList>
            <person name="Buettner E."/>
            <person name="Kellner H."/>
        </authorList>
    </citation>
    <scope>NUCLEOTIDE SEQUENCE [LARGE SCALE GENOMIC DNA]</scope>
    <source>
        <strain evidence="2 3">DSM 108506</strain>
    </source>
</reference>
<organism evidence="2 3">
    <name type="scientific">Antrodiella citrinella</name>
    <dbReference type="NCBI Taxonomy" id="2447956"/>
    <lineage>
        <taxon>Eukaryota</taxon>
        <taxon>Fungi</taxon>
        <taxon>Dikarya</taxon>
        <taxon>Basidiomycota</taxon>
        <taxon>Agaricomycotina</taxon>
        <taxon>Agaricomycetes</taxon>
        <taxon>Polyporales</taxon>
        <taxon>Steccherinaceae</taxon>
        <taxon>Antrodiella</taxon>
    </lineage>
</organism>
<evidence type="ECO:0000259" key="1">
    <source>
        <dbReference type="PROSITE" id="PS51186"/>
    </source>
</evidence>
<dbReference type="AlphaFoldDB" id="A0A4S4LQU4"/>
<name>A0A4S4LQU4_9APHY</name>